<dbReference type="Proteomes" id="UP000002195">
    <property type="component" value="Unassembled WGS sequence"/>
</dbReference>
<evidence type="ECO:0000313" key="4">
    <source>
        <dbReference type="EMBL" id="EAL69234.1"/>
    </source>
</evidence>
<dbReference type="FunCoup" id="Q86HW2">
    <property type="interactions" value="3"/>
</dbReference>
<sequence length="664" mass="75175">MKLLYALLILVVLFISSTVAKVSKPTNQTVEERVREAVKIYENNWSGFPINCRKMVDTLSADGVLEYPTGKNIISGGHKRIYNRCEALISENFSQMITYTHEPLYIIGREVAFERTTAFVTKTNCRFHNRGIVTIKYDKDYKIKQLKDYFNVDELLAKYESCQFPGTDLPDINAGNTNEDKPATENTAEKPIEPTKSEKPIKDEFIKEILDNLPNPDIEKFKFLNNEENDKYSFLKNEKSKQFKGQLDSLRFPHEIYQDQLEGLEEEEAKEEGQQQGKKEYLSMSGLKATIHSKSGSVFEGQVNAQGIPNGFGELELKNGDFYLGYFENGKKHGKGRLISVSGCQYDGDWKDDMHDGVGRFDENDKGISYQGEWKENERHGKGVLSDPKSEIKGIWEHDQLIFGHEVKKDMPLEYYGEFKNDQWHGNGKVSFPDGSIYQGEFENGSPSGKGKFIKIKNNQAQEVLDNFDPLEEDKRELQITENDNWANGVISGAGRIFTKGWCCEGVWNNNECQSGRLMIQGYGIYEGDINRDLLPHGNGKEYLDNGDYYNGQFINGERNGYGEAIWTDNSQYLGQWIRGLRVGKGKISISGDITIDGEFKEILLDNGQTKLNAKGTLTKPDGSVYIGELEDGLASGYGEFKSNDPSSPSLKGIWMKGNLIKQE</sequence>
<dbReference type="Gene3D" id="2.20.110.10">
    <property type="entry name" value="Histone H3 K4-specific methyltransferase SET7/9 N-terminal domain"/>
    <property type="match status" value="3"/>
</dbReference>
<reference evidence="4 5" key="1">
    <citation type="journal article" date="2005" name="Nature">
        <title>The genome of the social amoeba Dictyostelium discoideum.</title>
        <authorList>
            <consortium name="The Dictyostelium discoideum Sequencing Consortium"/>
            <person name="Eichinger L."/>
            <person name="Pachebat J.A."/>
            <person name="Glockner G."/>
            <person name="Rajandream M.A."/>
            <person name="Sucgang R."/>
            <person name="Berriman M."/>
            <person name="Song J."/>
            <person name="Olsen R."/>
            <person name="Szafranski K."/>
            <person name="Xu Q."/>
            <person name="Tunggal B."/>
            <person name="Kummerfeld S."/>
            <person name="Madera M."/>
            <person name="Konfortov B.A."/>
            <person name="Rivero F."/>
            <person name="Bankier A.T."/>
            <person name="Lehmann R."/>
            <person name="Hamlin N."/>
            <person name="Davies R."/>
            <person name="Gaudet P."/>
            <person name="Fey P."/>
            <person name="Pilcher K."/>
            <person name="Chen G."/>
            <person name="Saunders D."/>
            <person name="Sodergren E."/>
            <person name="Davis P."/>
            <person name="Kerhornou A."/>
            <person name="Nie X."/>
            <person name="Hall N."/>
            <person name="Anjard C."/>
            <person name="Hemphill L."/>
            <person name="Bason N."/>
            <person name="Farbrother P."/>
            <person name="Desany B."/>
            <person name="Just E."/>
            <person name="Morio T."/>
            <person name="Rost R."/>
            <person name="Churcher C."/>
            <person name="Cooper J."/>
            <person name="Haydock S."/>
            <person name="van Driessche N."/>
            <person name="Cronin A."/>
            <person name="Goodhead I."/>
            <person name="Muzny D."/>
            <person name="Mourier T."/>
            <person name="Pain A."/>
            <person name="Lu M."/>
            <person name="Harper D."/>
            <person name="Lindsay R."/>
            <person name="Hauser H."/>
            <person name="James K."/>
            <person name="Quiles M."/>
            <person name="Madan Babu M."/>
            <person name="Saito T."/>
            <person name="Buchrieser C."/>
            <person name="Wardroper A."/>
            <person name="Felder M."/>
            <person name="Thangavelu M."/>
            <person name="Johnson D."/>
            <person name="Knights A."/>
            <person name="Loulseged H."/>
            <person name="Mungall K."/>
            <person name="Oliver K."/>
            <person name="Price C."/>
            <person name="Quail M.A."/>
            <person name="Urushihara H."/>
            <person name="Hernandez J."/>
            <person name="Rabbinowitsch E."/>
            <person name="Steffen D."/>
            <person name="Sanders M."/>
            <person name="Ma J."/>
            <person name="Kohara Y."/>
            <person name="Sharp S."/>
            <person name="Simmonds M."/>
            <person name="Spiegler S."/>
            <person name="Tivey A."/>
            <person name="Sugano S."/>
            <person name="White B."/>
            <person name="Walker D."/>
            <person name="Woodward J."/>
            <person name="Winckler T."/>
            <person name="Tanaka Y."/>
            <person name="Shaulsky G."/>
            <person name="Schleicher M."/>
            <person name="Weinstock G."/>
            <person name="Rosenthal A."/>
            <person name="Cox E.C."/>
            <person name="Chisholm R.L."/>
            <person name="Gibbs R."/>
            <person name="Loomis W.F."/>
            <person name="Platzer M."/>
            <person name="Kay R.R."/>
            <person name="Williams J."/>
            <person name="Dear P.H."/>
            <person name="Noegel A.A."/>
            <person name="Barrell B."/>
            <person name="Kuspa A."/>
        </authorList>
    </citation>
    <scope>NUCLEOTIDE SEQUENCE [LARGE SCALE GENOMIC DNA]</scope>
    <source>
        <strain evidence="4 5">AX4</strain>
    </source>
</reference>
<dbReference type="eggNOG" id="KOG0229">
    <property type="taxonomic scope" value="Eukaryota"/>
</dbReference>
<dbReference type="PANTHER" id="PTHR23084:SF263">
    <property type="entry name" value="MORN REPEAT-CONTAINING PROTEIN 1"/>
    <property type="match status" value="1"/>
</dbReference>
<dbReference type="dictyBase" id="DDB_G0349487"/>
<evidence type="ECO:0000256" key="3">
    <source>
        <dbReference type="SAM" id="SignalP"/>
    </source>
</evidence>
<dbReference type="Pfam" id="PF02493">
    <property type="entry name" value="MORN"/>
    <property type="match status" value="9"/>
</dbReference>
<dbReference type="OMA" id="EIKGIWE"/>
<proteinExistence type="predicted"/>
<keyword evidence="5" id="KW-1185">Reference proteome</keyword>
<accession>Q86HW2</accession>
<organism evidence="4 5">
    <name type="scientific">Dictyostelium discoideum</name>
    <name type="common">Social amoeba</name>
    <dbReference type="NCBI Taxonomy" id="44689"/>
    <lineage>
        <taxon>Eukaryota</taxon>
        <taxon>Amoebozoa</taxon>
        <taxon>Evosea</taxon>
        <taxon>Eumycetozoa</taxon>
        <taxon>Dictyostelia</taxon>
        <taxon>Dictyosteliales</taxon>
        <taxon>Dictyosteliaceae</taxon>
        <taxon>Dictyostelium</taxon>
    </lineage>
</organism>
<dbReference type="PANTHER" id="PTHR23084">
    <property type="entry name" value="PHOSPHATIDYLINOSITOL-4-PHOSPHATE 5-KINASE RELATED"/>
    <property type="match status" value="1"/>
</dbReference>
<dbReference type="STRING" id="44689.Q86HW2"/>
<comment type="caution">
    <text evidence="4">The sequence shown here is derived from an EMBL/GenBank/DDBJ whole genome shotgun (WGS) entry which is preliminary data.</text>
</comment>
<dbReference type="EMBL" id="AAFI02000015">
    <property type="protein sequence ID" value="EAL69234.1"/>
    <property type="molecule type" value="Genomic_DNA"/>
</dbReference>
<dbReference type="SUPFAM" id="SSF54427">
    <property type="entry name" value="NTF2-like"/>
    <property type="match status" value="1"/>
</dbReference>
<dbReference type="VEuPathDB" id="AmoebaDB:DDB_G0276561"/>
<feature type="compositionally biased region" description="Basic and acidic residues" evidence="2">
    <location>
        <begin position="178"/>
        <end position="197"/>
    </location>
</feature>
<name>Q86HW2_DICDI</name>
<keyword evidence="1" id="KW-0677">Repeat</keyword>
<dbReference type="AlphaFoldDB" id="Q86HW2"/>
<feature type="signal peptide" evidence="3">
    <location>
        <begin position="1"/>
        <end position="20"/>
    </location>
</feature>
<dbReference type="SUPFAM" id="SSF82185">
    <property type="entry name" value="Histone H3 K4-specific methyltransferase SET7/9 N-terminal domain"/>
    <property type="match status" value="2"/>
</dbReference>
<keyword evidence="3" id="KW-0732">Signal</keyword>
<dbReference type="PaxDb" id="44689-DDB0217812"/>
<dbReference type="InterPro" id="IPR032710">
    <property type="entry name" value="NTF2-like_dom_sf"/>
</dbReference>
<evidence type="ECO:0000313" key="5">
    <source>
        <dbReference type="Proteomes" id="UP000002195"/>
    </source>
</evidence>
<protein>
    <recommendedName>
        <fullName evidence="6">MORN repeat protein</fullName>
    </recommendedName>
</protein>
<dbReference type="Gene3D" id="3.10.450.50">
    <property type="match status" value="1"/>
</dbReference>
<feature type="chain" id="PRO_5004302446" description="MORN repeat protein" evidence="3">
    <location>
        <begin position="21"/>
        <end position="664"/>
    </location>
</feature>
<dbReference type="HOGENOM" id="CLU_413583_0_0_1"/>
<dbReference type="InterPro" id="IPR003409">
    <property type="entry name" value="MORN"/>
</dbReference>
<dbReference type="GeneID" id="8620535"/>
<accession>Q551K5</accession>
<feature type="region of interest" description="Disordered" evidence="2">
    <location>
        <begin position="168"/>
        <end position="197"/>
    </location>
</feature>
<dbReference type="SMR" id="Q86HW2"/>
<evidence type="ECO:0000256" key="2">
    <source>
        <dbReference type="SAM" id="MobiDB-lite"/>
    </source>
</evidence>
<evidence type="ECO:0000256" key="1">
    <source>
        <dbReference type="ARBA" id="ARBA00022737"/>
    </source>
</evidence>
<dbReference type="RefSeq" id="XP_643129.1">
    <property type="nucleotide sequence ID" value="XM_638037.1"/>
</dbReference>
<dbReference type="PhylomeDB" id="Q86HW2"/>
<dbReference type="KEGG" id="ddi:DDB_G0276561"/>
<dbReference type="InParanoid" id="Q86HW2"/>
<gene>
    <name evidence="4" type="ORF">DDB_G0276561</name>
</gene>
<evidence type="ECO:0008006" key="6">
    <source>
        <dbReference type="Google" id="ProtNLM"/>
    </source>
</evidence>
<dbReference type="SMART" id="SM00698">
    <property type="entry name" value="MORN"/>
    <property type="match status" value="9"/>
</dbReference>